<dbReference type="PANTHER" id="PTHR43228">
    <property type="entry name" value="TWO-COMPONENT RESPONSE REGULATOR"/>
    <property type="match status" value="1"/>
</dbReference>
<feature type="modified residue" description="4-aspartylphosphate" evidence="1">
    <location>
        <position position="52"/>
    </location>
</feature>
<dbReference type="InterPro" id="IPR011006">
    <property type="entry name" value="CheY-like_superfamily"/>
</dbReference>
<dbReference type="eggNOG" id="COG2197">
    <property type="taxonomic scope" value="Bacteria"/>
</dbReference>
<comment type="caution">
    <text evidence="3">The sequence shown here is derived from an EMBL/GenBank/DDBJ whole genome shotgun (WGS) entry which is preliminary data.</text>
</comment>
<dbReference type="InterPro" id="IPR052048">
    <property type="entry name" value="ST_Response_Regulator"/>
</dbReference>
<keyword evidence="1" id="KW-0597">Phosphoprotein</keyword>
<dbReference type="Proteomes" id="UP000016637">
    <property type="component" value="Unassembled WGS sequence"/>
</dbReference>
<evidence type="ECO:0000259" key="2">
    <source>
        <dbReference type="PROSITE" id="PS50110"/>
    </source>
</evidence>
<sequence>MAKILIVDDSAYYRKRGAEIAKMAGFECYFAKNGKEAIEMFSKVKPDVVTMDICMPILDGLEATRIIHDLYPTEAKILICSSVGHVPTYKRQAFNNGAVGVLSKEYDIDDLEDALSEIELLK</sequence>
<protein>
    <submittedName>
        <fullName evidence="3">Putative chemotaxis protein CheY</fullName>
    </submittedName>
</protein>
<name>U2S994_9BACL</name>
<keyword evidence="4" id="KW-1185">Reference proteome</keyword>
<feature type="domain" description="Response regulatory" evidence="2">
    <location>
        <begin position="3"/>
        <end position="119"/>
    </location>
</feature>
<evidence type="ECO:0000313" key="3">
    <source>
        <dbReference type="EMBL" id="ERK59372.1"/>
    </source>
</evidence>
<dbReference type="PATRIC" id="fig|1321820.3.peg.573"/>
<dbReference type="PANTHER" id="PTHR43228:SF1">
    <property type="entry name" value="TWO-COMPONENT RESPONSE REGULATOR ARR22"/>
    <property type="match status" value="1"/>
</dbReference>
<evidence type="ECO:0000313" key="4">
    <source>
        <dbReference type="Proteomes" id="UP000016637"/>
    </source>
</evidence>
<dbReference type="GO" id="GO:0000160">
    <property type="term" value="P:phosphorelay signal transduction system"/>
    <property type="evidence" value="ECO:0007669"/>
    <property type="project" value="InterPro"/>
</dbReference>
<dbReference type="CDD" id="cd17541">
    <property type="entry name" value="REC_CheB-like"/>
    <property type="match status" value="1"/>
</dbReference>
<dbReference type="HOGENOM" id="CLU_000445_69_15_9"/>
<accession>U2S994</accession>
<dbReference type="RefSeq" id="WP_021753062.1">
    <property type="nucleotide sequence ID" value="NZ_KI271842.1"/>
</dbReference>
<dbReference type="SUPFAM" id="SSF52172">
    <property type="entry name" value="CheY-like"/>
    <property type="match status" value="1"/>
</dbReference>
<dbReference type="SMART" id="SM00448">
    <property type="entry name" value="REC"/>
    <property type="match status" value="1"/>
</dbReference>
<dbReference type="Gene3D" id="3.40.50.2300">
    <property type="match status" value="1"/>
</dbReference>
<proteinExistence type="predicted"/>
<organism evidence="3 4">
    <name type="scientific">Gemella bergeri ATCC 700627</name>
    <dbReference type="NCBI Taxonomy" id="1321820"/>
    <lineage>
        <taxon>Bacteria</taxon>
        <taxon>Bacillati</taxon>
        <taxon>Bacillota</taxon>
        <taxon>Bacilli</taxon>
        <taxon>Bacillales</taxon>
        <taxon>Gemellaceae</taxon>
        <taxon>Gemella</taxon>
    </lineage>
</organism>
<dbReference type="AlphaFoldDB" id="U2S994"/>
<dbReference type="Pfam" id="PF00072">
    <property type="entry name" value="Response_reg"/>
    <property type="match status" value="1"/>
</dbReference>
<dbReference type="EMBL" id="AWVP01000033">
    <property type="protein sequence ID" value="ERK59372.1"/>
    <property type="molecule type" value="Genomic_DNA"/>
</dbReference>
<dbReference type="PROSITE" id="PS50110">
    <property type="entry name" value="RESPONSE_REGULATORY"/>
    <property type="match status" value="1"/>
</dbReference>
<gene>
    <name evidence="3" type="ORF">HMPREF1983_00585</name>
</gene>
<evidence type="ECO:0000256" key="1">
    <source>
        <dbReference type="PROSITE-ProRule" id="PRU00169"/>
    </source>
</evidence>
<reference evidence="3 4" key="1">
    <citation type="submission" date="2013-08" db="EMBL/GenBank/DDBJ databases">
        <authorList>
            <person name="Weinstock G."/>
            <person name="Sodergren E."/>
            <person name="Wylie T."/>
            <person name="Fulton L."/>
            <person name="Fulton R."/>
            <person name="Fronick C."/>
            <person name="O'Laughlin M."/>
            <person name="Godfrey J."/>
            <person name="Miner T."/>
            <person name="Herter B."/>
            <person name="Appelbaum E."/>
            <person name="Cordes M."/>
            <person name="Lek S."/>
            <person name="Wollam A."/>
            <person name="Pepin K.H."/>
            <person name="Palsikar V.B."/>
            <person name="Mitreva M."/>
            <person name="Wilson R.K."/>
        </authorList>
    </citation>
    <scope>NUCLEOTIDE SEQUENCE [LARGE SCALE GENOMIC DNA]</scope>
    <source>
        <strain evidence="3 4">ATCC 700627</strain>
    </source>
</reference>
<dbReference type="InterPro" id="IPR001789">
    <property type="entry name" value="Sig_transdc_resp-reg_receiver"/>
</dbReference>